<sequence length="276" mass="31519">MERNCKNCNELIYAGKNHCANCGCKWIENRITMRQVGNDFADMYLGFDTKFVRTFVDLFKKPEAVILGYMNGRRVNYMDAVRYILLSLFVTGIYTFVLKQTGAIDKIIDSQAAATMEAYMDMGMPEQQAIESTAQAQKFTQQIFEFQGFFLLLTIPLLAFAARLTFWGKRYFNFTEQIVFYLYTYSHFVMATTPITILLVFFAPDYFSYLGFVTFPLLYLYNAYCYKKCFNLNNATIITKTLVSIFIIIGVFIASGILIGIVGIIVGLILKATGVL</sequence>
<keyword evidence="3" id="KW-1185">Reference proteome</keyword>
<feature type="transmembrane region" description="Helical" evidence="1">
    <location>
        <begin position="146"/>
        <end position="166"/>
    </location>
</feature>
<evidence type="ECO:0000313" key="2">
    <source>
        <dbReference type="EMBL" id="PZX43281.1"/>
    </source>
</evidence>
<keyword evidence="1" id="KW-0812">Transmembrane</keyword>
<keyword evidence="1" id="KW-0472">Membrane</keyword>
<evidence type="ECO:0000313" key="3">
    <source>
        <dbReference type="Proteomes" id="UP000248584"/>
    </source>
</evidence>
<reference evidence="2 3" key="1">
    <citation type="submission" date="2018-06" db="EMBL/GenBank/DDBJ databases">
        <title>Genomic Encyclopedia of Archaeal and Bacterial Type Strains, Phase II (KMG-II): from individual species to whole genera.</title>
        <authorList>
            <person name="Goeker M."/>
        </authorList>
    </citation>
    <scope>NUCLEOTIDE SEQUENCE [LARGE SCALE GENOMIC DNA]</scope>
    <source>
        <strain evidence="2 3">DSM 17205</strain>
    </source>
</reference>
<dbReference type="EMBL" id="QKZR01000001">
    <property type="protein sequence ID" value="PZX43281.1"/>
    <property type="molecule type" value="Genomic_DNA"/>
</dbReference>
<feature type="transmembrane region" description="Helical" evidence="1">
    <location>
        <begin position="178"/>
        <end position="200"/>
    </location>
</feature>
<feature type="transmembrane region" description="Helical" evidence="1">
    <location>
        <begin position="206"/>
        <end position="224"/>
    </location>
</feature>
<feature type="transmembrane region" description="Helical" evidence="1">
    <location>
        <begin position="245"/>
        <end position="270"/>
    </location>
</feature>
<dbReference type="Proteomes" id="UP000248584">
    <property type="component" value="Unassembled WGS sequence"/>
</dbReference>
<organism evidence="2 3">
    <name type="scientific">Nonlabens dokdonensis</name>
    <dbReference type="NCBI Taxonomy" id="328515"/>
    <lineage>
        <taxon>Bacteria</taxon>
        <taxon>Pseudomonadati</taxon>
        <taxon>Bacteroidota</taxon>
        <taxon>Flavobacteriia</taxon>
        <taxon>Flavobacteriales</taxon>
        <taxon>Flavobacteriaceae</taxon>
        <taxon>Nonlabens</taxon>
    </lineage>
</organism>
<name>A0ABX5PZW8_9FLAO</name>
<feature type="transmembrane region" description="Helical" evidence="1">
    <location>
        <begin position="80"/>
        <end position="97"/>
    </location>
</feature>
<comment type="caution">
    <text evidence="2">The sequence shown here is derived from an EMBL/GenBank/DDBJ whole genome shotgun (WGS) entry which is preliminary data.</text>
</comment>
<keyword evidence="1" id="KW-1133">Transmembrane helix</keyword>
<protein>
    <submittedName>
        <fullName evidence="2">Uncharacterized protein DUF3667</fullName>
    </submittedName>
</protein>
<gene>
    <name evidence="2" type="ORF">LX97_00281</name>
</gene>
<dbReference type="RefSeq" id="WP_015361086.1">
    <property type="nucleotide sequence ID" value="NZ_QKZR01000001.1"/>
</dbReference>
<proteinExistence type="predicted"/>
<accession>A0ABX5PZW8</accession>
<dbReference type="Pfam" id="PF12412">
    <property type="entry name" value="DUF3667"/>
    <property type="match status" value="1"/>
</dbReference>
<evidence type="ECO:0000256" key="1">
    <source>
        <dbReference type="SAM" id="Phobius"/>
    </source>
</evidence>
<dbReference type="InterPro" id="IPR022134">
    <property type="entry name" value="DUF3667"/>
</dbReference>